<dbReference type="EMBL" id="BMOC01000012">
    <property type="protein sequence ID" value="GGJ09910.1"/>
    <property type="molecule type" value="Genomic_DNA"/>
</dbReference>
<feature type="region of interest" description="Disordered" evidence="1">
    <location>
        <begin position="36"/>
        <end position="101"/>
    </location>
</feature>
<feature type="compositionally biased region" description="Basic and acidic residues" evidence="1">
    <location>
        <begin position="62"/>
        <end position="87"/>
    </location>
</feature>
<sequence length="101" mass="10597">MLNAVEVGPIAGEWLAGVKLGRRLCGPPVGPCARPSVDHEDWVSSDVRDSQPVGADPVDVLDCDHTRCEGADDAEHGDEGVESRGESEYAIGETDASGVPR</sequence>
<organism evidence="2 3">
    <name type="scientific">Halobellus salinus</name>
    <dbReference type="NCBI Taxonomy" id="931585"/>
    <lineage>
        <taxon>Archaea</taxon>
        <taxon>Methanobacteriati</taxon>
        <taxon>Methanobacteriota</taxon>
        <taxon>Stenosarchaea group</taxon>
        <taxon>Halobacteria</taxon>
        <taxon>Halobacteriales</taxon>
        <taxon>Haloferacaceae</taxon>
        <taxon>Halobellus</taxon>
    </lineage>
</organism>
<keyword evidence="3" id="KW-1185">Reference proteome</keyword>
<dbReference type="Proteomes" id="UP000653099">
    <property type="component" value="Unassembled WGS sequence"/>
</dbReference>
<protein>
    <submittedName>
        <fullName evidence="2">Uncharacterized protein</fullName>
    </submittedName>
</protein>
<evidence type="ECO:0000313" key="3">
    <source>
        <dbReference type="Proteomes" id="UP000653099"/>
    </source>
</evidence>
<reference evidence="2" key="2">
    <citation type="submission" date="2020-09" db="EMBL/GenBank/DDBJ databases">
        <authorList>
            <person name="Sun Q."/>
            <person name="Ohkuma M."/>
        </authorList>
    </citation>
    <scope>NUCLEOTIDE SEQUENCE</scope>
    <source>
        <strain evidence="2">JCM 14359</strain>
    </source>
</reference>
<dbReference type="AlphaFoldDB" id="A0A830EJ33"/>
<name>A0A830EJ33_9EURY</name>
<proteinExistence type="predicted"/>
<evidence type="ECO:0000313" key="2">
    <source>
        <dbReference type="EMBL" id="GGJ09910.1"/>
    </source>
</evidence>
<reference evidence="2" key="1">
    <citation type="journal article" date="2014" name="Int. J. Syst. Evol. Microbiol.">
        <title>Complete genome sequence of Corynebacterium casei LMG S-19264T (=DSM 44701T), isolated from a smear-ripened cheese.</title>
        <authorList>
            <consortium name="US DOE Joint Genome Institute (JGI-PGF)"/>
            <person name="Walter F."/>
            <person name="Albersmeier A."/>
            <person name="Kalinowski J."/>
            <person name="Ruckert C."/>
        </authorList>
    </citation>
    <scope>NUCLEOTIDE SEQUENCE</scope>
    <source>
        <strain evidence="2">JCM 14359</strain>
    </source>
</reference>
<comment type="caution">
    <text evidence="2">The sequence shown here is derived from an EMBL/GenBank/DDBJ whole genome shotgun (WGS) entry which is preliminary data.</text>
</comment>
<feature type="compositionally biased region" description="Basic and acidic residues" evidence="1">
    <location>
        <begin position="36"/>
        <end position="49"/>
    </location>
</feature>
<evidence type="ECO:0000256" key="1">
    <source>
        <dbReference type="SAM" id="MobiDB-lite"/>
    </source>
</evidence>
<gene>
    <name evidence="2" type="ORF">GCM10008995_19780</name>
</gene>
<accession>A0A830EJ33</accession>